<dbReference type="CDD" id="cd02440">
    <property type="entry name" value="AdoMet_MTases"/>
    <property type="match status" value="1"/>
</dbReference>
<dbReference type="InterPro" id="IPR051052">
    <property type="entry name" value="Diverse_substrate_MTase"/>
</dbReference>
<dbReference type="SUPFAM" id="SSF53335">
    <property type="entry name" value="S-adenosyl-L-methionine-dependent methyltransferases"/>
    <property type="match status" value="1"/>
</dbReference>
<dbReference type="OrthoDB" id="9797252at2"/>
<evidence type="ECO:0000256" key="2">
    <source>
        <dbReference type="ARBA" id="ARBA00022603"/>
    </source>
</evidence>
<gene>
    <name evidence="5" type="ORF">SAMN05660841_03676</name>
</gene>
<accession>A0A1T5G0Q8</accession>
<dbReference type="Pfam" id="PF08241">
    <property type="entry name" value="Methyltransf_11"/>
    <property type="match status" value="1"/>
</dbReference>
<dbReference type="EMBL" id="FUZF01000020">
    <property type="protein sequence ID" value="SKC02018.1"/>
    <property type="molecule type" value="Genomic_DNA"/>
</dbReference>
<name>A0A1T5G0Q8_9SPHI</name>
<dbReference type="GO" id="GO:0032259">
    <property type="term" value="P:methylation"/>
    <property type="evidence" value="ECO:0007669"/>
    <property type="project" value="UniProtKB-KW"/>
</dbReference>
<comment type="similarity">
    <text evidence="1">Belongs to the methyltransferase superfamily.</text>
</comment>
<evidence type="ECO:0000259" key="4">
    <source>
        <dbReference type="Pfam" id="PF08241"/>
    </source>
</evidence>
<dbReference type="PANTHER" id="PTHR44942:SF4">
    <property type="entry name" value="METHYLTRANSFERASE TYPE 11 DOMAIN-CONTAINING PROTEIN"/>
    <property type="match status" value="1"/>
</dbReference>
<evidence type="ECO:0000256" key="3">
    <source>
        <dbReference type="ARBA" id="ARBA00022679"/>
    </source>
</evidence>
<dbReference type="Gene3D" id="3.40.50.150">
    <property type="entry name" value="Vaccinia Virus protein VP39"/>
    <property type="match status" value="1"/>
</dbReference>
<feature type="domain" description="Methyltransferase type 11" evidence="4">
    <location>
        <begin position="39"/>
        <end position="126"/>
    </location>
</feature>
<dbReference type="PANTHER" id="PTHR44942">
    <property type="entry name" value="METHYLTRANSF_11 DOMAIN-CONTAINING PROTEIN"/>
    <property type="match status" value="1"/>
</dbReference>
<organism evidence="5 6">
    <name type="scientific">Sphingobacterium nematocida</name>
    <dbReference type="NCBI Taxonomy" id="1513896"/>
    <lineage>
        <taxon>Bacteria</taxon>
        <taxon>Pseudomonadati</taxon>
        <taxon>Bacteroidota</taxon>
        <taxon>Sphingobacteriia</taxon>
        <taxon>Sphingobacteriales</taxon>
        <taxon>Sphingobacteriaceae</taxon>
        <taxon>Sphingobacterium</taxon>
    </lineage>
</organism>
<dbReference type="Proteomes" id="UP000190150">
    <property type="component" value="Unassembled WGS sequence"/>
</dbReference>
<reference evidence="6" key="1">
    <citation type="submission" date="2017-02" db="EMBL/GenBank/DDBJ databases">
        <authorList>
            <person name="Varghese N."/>
            <person name="Submissions S."/>
        </authorList>
    </citation>
    <scope>NUCLEOTIDE SEQUENCE [LARGE SCALE GENOMIC DNA]</scope>
    <source>
        <strain evidence="6">DSM 24091</strain>
    </source>
</reference>
<dbReference type="AlphaFoldDB" id="A0A1T5G0Q8"/>
<dbReference type="GO" id="GO:0008757">
    <property type="term" value="F:S-adenosylmethionine-dependent methyltransferase activity"/>
    <property type="evidence" value="ECO:0007669"/>
    <property type="project" value="InterPro"/>
</dbReference>
<dbReference type="RefSeq" id="WP_079645322.1">
    <property type="nucleotide sequence ID" value="NZ_FUZF01000020.1"/>
</dbReference>
<keyword evidence="3 5" id="KW-0808">Transferase</keyword>
<evidence type="ECO:0000256" key="1">
    <source>
        <dbReference type="ARBA" id="ARBA00008361"/>
    </source>
</evidence>
<proteinExistence type="inferred from homology"/>
<keyword evidence="6" id="KW-1185">Reference proteome</keyword>
<evidence type="ECO:0000313" key="6">
    <source>
        <dbReference type="Proteomes" id="UP000190150"/>
    </source>
</evidence>
<evidence type="ECO:0000313" key="5">
    <source>
        <dbReference type="EMBL" id="SKC02018.1"/>
    </source>
</evidence>
<dbReference type="InterPro" id="IPR029063">
    <property type="entry name" value="SAM-dependent_MTases_sf"/>
</dbReference>
<dbReference type="STRING" id="1513896.SAMN05660841_03676"/>
<sequence>MKDNFSTISDKYAKFRPDYPQTIYDFLYPLLKEKERAWDCATGNGQVARELAKDFTWVEATDMSAQQLKHAYQADNIHYSIQKAEHTQFADDSFDLITVAQAVHWFDLEKFNNEVKRVGRPNSIIALIGYELNHITPEIDAIVQSFYADIIGQYWDPERRHIQERYQSIPFPYRELETPEVTNIKLWKIENLIGYLNTWSAVQHYQKAHGSNPVTQIEKDLRNAWGPVEIRRVNFPIIFKAGRIK</sequence>
<protein>
    <submittedName>
        <fullName evidence="5">Methyltransferase domain-containing protein</fullName>
    </submittedName>
</protein>
<keyword evidence="2 5" id="KW-0489">Methyltransferase</keyword>
<dbReference type="InterPro" id="IPR013216">
    <property type="entry name" value="Methyltransf_11"/>
</dbReference>